<feature type="domain" description="Hydantoinase A/oxoprolinase" evidence="1">
    <location>
        <begin position="198"/>
        <end position="487"/>
    </location>
</feature>
<protein>
    <submittedName>
        <fullName evidence="4">Hydantoinase</fullName>
    </submittedName>
</protein>
<accession>A0A918UDW4</accession>
<dbReference type="PANTHER" id="PTHR11365">
    <property type="entry name" value="5-OXOPROLINASE RELATED"/>
    <property type="match status" value="1"/>
</dbReference>
<evidence type="ECO:0000313" key="5">
    <source>
        <dbReference type="Proteomes" id="UP000648075"/>
    </source>
</evidence>
<proteinExistence type="predicted"/>
<dbReference type="InterPro" id="IPR045079">
    <property type="entry name" value="Oxoprolinase-like"/>
</dbReference>
<reference evidence="4" key="1">
    <citation type="journal article" date="2014" name="Int. J. Syst. Evol. Microbiol.">
        <title>Complete genome sequence of Corynebacterium casei LMG S-19264T (=DSM 44701T), isolated from a smear-ripened cheese.</title>
        <authorList>
            <consortium name="US DOE Joint Genome Institute (JGI-PGF)"/>
            <person name="Walter F."/>
            <person name="Albersmeier A."/>
            <person name="Kalinowski J."/>
            <person name="Ruckert C."/>
        </authorList>
    </citation>
    <scope>NUCLEOTIDE SEQUENCE</scope>
    <source>
        <strain evidence="4">KCTC 32255</strain>
    </source>
</reference>
<dbReference type="Pfam" id="PF01968">
    <property type="entry name" value="Hydantoinase_A"/>
    <property type="match status" value="1"/>
</dbReference>
<dbReference type="PANTHER" id="PTHR11365:SF23">
    <property type="entry name" value="HYPOTHETICAL 5-OXOPROLINASE (EUROFUNG)-RELATED"/>
    <property type="match status" value="1"/>
</dbReference>
<dbReference type="Pfam" id="PF19278">
    <property type="entry name" value="Hydant_A_C"/>
    <property type="match status" value="1"/>
</dbReference>
<name>A0A918UDW4_9SPHN</name>
<evidence type="ECO:0000259" key="1">
    <source>
        <dbReference type="Pfam" id="PF01968"/>
    </source>
</evidence>
<dbReference type="GO" id="GO:0006749">
    <property type="term" value="P:glutathione metabolic process"/>
    <property type="evidence" value="ECO:0007669"/>
    <property type="project" value="TreeGrafter"/>
</dbReference>
<keyword evidence="5" id="KW-1185">Reference proteome</keyword>
<dbReference type="GO" id="GO:0017168">
    <property type="term" value="F:5-oxoprolinase (ATP-hydrolyzing) activity"/>
    <property type="evidence" value="ECO:0007669"/>
    <property type="project" value="TreeGrafter"/>
</dbReference>
<dbReference type="Proteomes" id="UP000648075">
    <property type="component" value="Unassembled WGS sequence"/>
</dbReference>
<gene>
    <name evidence="4" type="ORF">GCM10011614_05270</name>
</gene>
<evidence type="ECO:0000259" key="3">
    <source>
        <dbReference type="Pfam" id="PF19278"/>
    </source>
</evidence>
<dbReference type="InterPro" id="IPR049517">
    <property type="entry name" value="ACX-like_C"/>
</dbReference>
<dbReference type="InterPro" id="IPR008040">
    <property type="entry name" value="Hydant_A_N"/>
</dbReference>
<evidence type="ECO:0000259" key="2">
    <source>
        <dbReference type="Pfam" id="PF05378"/>
    </source>
</evidence>
<reference evidence="4" key="2">
    <citation type="submission" date="2020-09" db="EMBL/GenBank/DDBJ databases">
        <authorList>
            <person name="Sun Q."/>
            <person name="Kim S."/>
        </authorList>
    </citation>
    <scope>NUCLEOTIDE SEQUENCE</scope>
    <source>
        <strain evidence="4">KCTC 32255</strain>
    </source>
</reference>
<feature type="domain" description="Acetophenone carboxylase-like C-terminal" evidence="3">
    <location>
        <begin position="512"/>
        <end position="665"/>
    </location>
</feature>
<sequence length="673" mass="71518">MSSVVGIDVGGTFTDLVYSADGAAVTGVLKVPSTPQDPSLGLIDALGAAGIDVASLDMILHGTTIATNAVIERRGAHCALVTTEGFRDVLELGRRDRHSMYGLTGTQAPLIPRERRWEVAGRMDHQGRELVSLDEAYLERLAAGLAGEAVEAIVIAFLHSYANPAHEQRAKAIFERANPEWEVVASSDVVREYYEFERTSTAAVQGYLQPLVSRYATSLKGRLADLGFGRETLVMQSNGGLIPLARLGNHAANIVRSGPAAGVMAAARIAGEAGFDHVITGDMGGTSYDVAVVVKGEPRIAETTELDFRVPLRLPMIDVHTIGAGGGSIAYVDRGGMLQVGPRSAGAFPGPVCFGRGGTEPTVTDANAVLGRINADAPIGLKHLDRLAVEEARAAMAALGRPLGLDVEETAQAILTIVNARMARRTRLLTVERGLDPRDFVLVVFGGAGPLHGSSIMREVGIRTMLLPPHPGVLCALGCMVADLRYDMSRTIERPLGELDDAAVGEMLRQQREDGEERLAASGTRLEAVSHQHIAEMSYAGQIHPLRVAIDGSATLGDMERLFEQAYALEYGNTLGPIAKVLVSLKTTSHGLRRRAGAGTGGPRPAAQAVPVAHREVYFAGWVRTPIYRRETLGPGATFTGPAIIEQADTTTVLEPGLHARVDDHGNILVEAQ</sequence>
<dbReference type="InterPro" id="IPR002821">
    <property type="entry name" value="Hydantoinase_A"/>
</dbReference>
<dbReference type="AlphaFoldDB" id="A0A918UDW4"/>
<feature type="domain" description="Hydantoinase/oxoprolinase N-terminal" evidence="2">
    <location>
        <begin position="5"/>
        <end position="176"/>
    </location>
</feature>
<dbReference type="EMBL" id="BMZA01000001">
    <property type="protein sequence ID" value="GGY93259.1"/>
    <property type="molecule type" value="Genomic_DNA"/>
</dbReference>
<comment type="caution">
    <text evidence="4">The sequence shown here is derived from an EMBL/GenBank/DDBJ whole genome shotgun (WGS) entry which is preliminary data.</text>
</comment>
<evidence type="ECO:0000313" key="4">
    <source>
        <dbReference type="EMBL" id="GGY93259.1"/>
    </source>
</evidence>
<dbReference type="Pfam" id="PF05378">
    <property type="entry name" value="Hydant_A_N"/>
    <property type="match status" value="1"/>
</dbReference>
<organism evidence="4 5">
    <name type="scientific">Novosphingobium colocasiae</name>
    <dbReference type="NCBI Taxonomy" id="1256513"/>
    <lineage>
        <taxon>Bacteria</taxon>
        <taxon>Pseudomonadati</taxon>
        <taxon>Pseudomonadota</taxon>
        <taxon>Alphaproteobacteria</taxon>
        <taxon>Sphingomonadales</taxon>
        <taxon>Sphingomonadaceae</taxon>
        <taxon>Novosphingobium</taxon>
    </lineage>
</organism>
<dbReference type="RefSeq" id="WP_189619514.1">
    <property type="nucleotide sequence ID" value="NZ_BMZA01000001.1"/>
</dbReference>
<dbReference type="GO" id="GO:0005829">
    <property type="term" value="C:cytosol"/>
    <property type="evidence" value="ECO:0007669"/>
    <property type="project" value="TreeGrafter"/>
</dbReference>